<evidence type="ECO:0000256" key="5">
    <source>
        <dbReference type="ARBA" id="ARBA00022741"/>
    </source>
</evidence>
<dbReference type="SUPFAM" id="SSF55083">
    <property type="entry name" value="6-hydroxymethyl-7,8-dihydropterin pyrophosphokinase, HPPK"/>
    <property type="match status" value="1"/>
</dbReference>
<dbReference type="UniPathway" id="UPA00077">
    <property type="reaction ID" value="UER00155"/>
</dbReference>
<dbReference type="PANTHER" id="PTHR43071">
    <property type="entry name" value="2-AMINO-4-HYDROXY-6-HYDROXYMETHYLDIHYDROPTERIDINE PYROPHOSPHOKINASE"/>
    <property type="match status" value="1"/>
</dbReference>
<evidence type="ECO:0000256" key="4">
    <source>
        <dbReference type="ARBA" id="ARBA00022679"/>
    </source>
</evidence>
<dbReference type="PANTHER" id="PTHR43071:SF1">
    <property type="entry name" value="2-AMINO-4-HYDROXY-6-HYDROXYMETHYLDIHYDROPTERIDINE PYROPHOSPHOKINASE"/>
    <property type="match status" value="1"/>
</dbReference>
<dbReference type="GO" id="GO:0003848">
    <property type="term" value="F:2-amino-4-hydroxy-6-hydroxymethyldihydropteridine diphosphokinase activity"/>
    <property type="evidence" value="ECO:0007669"/>
    <property type="project" value="UniProtKB-EC"/>
</dbReference>
<dbReference type="GO" id="GO:0016301">
    <property type="term" value="F:kinase activity"/>
    <property type="evidence" value="ECO:0007669"/>
    <property type="project" value="UniProtKB-KW"/>
</dbReference>
<evidence type="ECO:0000313" key="10">
    <source>
        <dbReference type="EMBL" id="RXJ01083.1"/>
    </source>
</evidence>
<dbReference type="InterPro" id="IPR000550">
    <property type="entry name" value="Hppk"/>
</dbReference>
<sequence length="176" mass="20545">MKLNKVYLSLGSNIGDRYKFLQYGVKSLKDHVNVSIKSCSSIYETSPIGFIDQADFLNMVIEIETSFTPLELLRITQEIQQKAGREFNVRWGPRTLDLDILLYNQENIEMDELNIPHPRMFDRGFVIIPLKEIAPSLYFQSMGKTIEQVYQELLDKEGVRLWKSPFGEEELERFES</sequence>
<dbReference type="EC" id="2.7.6.3" evidence="3"/>
<keyword evidence="8" id="KW-0289">Folate biosynthesis</keyword>
<gene>
    <name evidence="10" type="primary">folK</name>
    <name evidence="10" type="ORF">DS745_10770</name>
</gene>
<feature type="domain" description="7,8-dihydro-6-hydroxymethylpterin-pyrophosphokinase" evidence="9">
    <location>
        <begin position="90"/>
        <end position="101"/>
    </location>
</feature>
<evidence type="ECO:0000256" key="1">
    <source>
        <dbReference type="ARBA" id="ARBA00000198"/>
    </source>
</evidence>
<organism evidence="10 11">
    <name type="scientific">Anaerobacillus alkaliphilus</name>
    <dbReference type="NCBI Taxonomy" id="1548597"/>
    <lineage>
        <taxon>Bacteria</taxon>
        <taxon>Bacillati</taxon>
        <taxon>Bacillota</taxon>
        <taxon>Bacilli</taxon>
        <taxon>Bacillales</taxon>
        <taxon>Bacillaceae</taxon>
        <taxon>Anaerobacillus</taxon>
    </lineage>
</organism>
<dbReference type="EMBL" id="QOUX01000035">
    <property type="protein sequence ID" value="RXJ01083.1"/>
    <property type="molecule type" value="Genomic_DNA"/>
</dbReference>
<protein>
    <recommendedName>
        <fullName evidence="3">2-amino-4-hydroxy-6-hydroxymethyldihydropteridine diphosphokinase</fullName>
        <ecNumber evidence="3">2.7.6.3</ecNumber>
    </recommendedName>
</protein>
<dbReference type="RefSeq" id="WP_129078253.1">
    <property type="nucleotide sequence ID" value="NZ_QOUX01000035.1"/>
</dbReference>
<evidence type="ECO:0000256" key="3">
    <source>
        <dbReference type="ARBA" id="ARBA00013253"/>
    </source>
</evidence>
<dbReference type="InterPro" id="IPR035907">
    <property type="entry name" value="Hppk_sf"/>
</dbReference>
<comment type="pathway">
    <text evidence="2">Cofactor biosynthesis; tetrahydrofolate biosynthesis; 2-amino-4-hydroxy-6-hydroxymethyl-7,8-dihydropteridine diphosphate from 7,8-dihydroneopterin triphosphate: step 4/4.</text>
</comment>
<comment type="catalytic activity">
    <reaction evidence="1">
        <text>6-hydroxymethyl-7,8-dihydropterin + ATP = (7,8-dihydropterin-6-yl)methyl diphosphate + AMP + H(+)</text>
        <dbReference type="Rhea" id="RHEA:11412"/>
        <dbReference type="ChEBI" id="CHEBI:15378"/>
        <dbReference type="ChEBI" id="CHEBI:30616"/>
        <dbReference type="ChEBI" id="CHEBI:44841"/>
        <dbReference type="ChEBI" id="CHEBI:72950"/>
        <dbReference type="ChEBI" id="CHEBI:456215"/>
        <dbReference type="EC" id="2.7.6.3"/>
    </reaction>
</comment>
<keyword evidence="6 10" id="KW-0418">Kinase</keyword>
<dbReference type="OrthoDB" id="9808041at2"/>
<evidence type="ECO:0000256" key="8">
    <source>
        <dbReference type="ARBA" id="ARBA00022909"/>
    </source>
</evidence>
<dbReference type="GO" id="GO:0005524">
    <property type="term" value="F:ATP binding"/>
    <property type="evidence" value="ECO:0007669"/>
    <property type="project" value="UniProtKB-KW"/>
</dbReference>
<dbReference type="CDD" id="cd00483">
    <property type="entry name" value="HPPK"/>
    <property type="match status" value="1"/>
</dbReference>
<dbReference type="GO" id="GO:0046654">
    <property type="term" value="P:tetrahydrofolate biosynthetic process"/>
    <property type="evidence" value="ECO:0007669"/>
    <property type="project" value="UniProtKB-UniPathway"/>
</dbReference>
<keyword evidence="5" id="KW-0547">Nucleotide-binding</keyword>
<dbReference type="GO" id="GO:0046656">
    <property type="term" value="P:folic acid biosynthetic process"/>
    <property type="evidence" value="ECO:0007669"/>
    <property type="project" value="UniProtKB-KW"/>
</dbReference>
<evidence type="ECO:0000259" key="9">
    <source>
        <dbReference type="PROSITE" id="PS00794"/>
    </source>
</evidence>
<accession>A0A4Q0VSL2</accession>
<proteinExistence type="predicted"/>
<evidence type="ECO:0000313" key="11">
    <source>
        <dbReference type="Proteomes" id="UP000290649"/>
    </source>
</evidence>
<comment type="caution">
    <text evidence="10">The sequence shown here is derived from an EMBL/GenBank/DDBJ whole genome shotgun (WGS) entry which is preliminary data.</text>
</comment>
<dbReference type="NCBIfam" id="TIGR01498">
    <property type="entry name" value="folK"/>
    <property type="match status" value="1"/>
</dbReference>
<reference evidence="10 11" key="1">
    <citation type="journal article" date="2019" name="Int. J. Syst. Evol. Microbiol.">
        <title>Anaerobacillus alkaliphilus sp. nov., a novel alkaliphilic and moderately halophilic bacterium.</title>
        <authorList>
            <person name="Borsodi A.K."/>
            <person name="Aszalos J.M."/>
            <person name="Bihari P."/>
            <person name="Nagy I."/>
            <person name="Schumann P."/>
            <person name="Sproer C."/>
            <person name="Kovacs A.L."/>
            <person name="Boka K."/>
            <person name="Dobosy P."/>
            <person name="Ovari M."/>
            <person name="Szili-Kovacs T."/>
            <person name="Toth E."/>
        </authorList>
    </citation>
    <scope>NUCLEOTIDE SEQUENCE [LARGE SCALE GENOMIC DNA]</scope>
    <source>
        <strain evidence="10 11">B16-10</strain>
    </source>
</reference>
<name>A0A4Q0VSL2_9BACI</name>
<evidence type="ECO:0000256" key="6">
    <source>
        <dbReference type="ARBA" id="ARBA00022777"/>
    </source>
</evidence>
<dbReference type="AlphaFoldDB" id="A0A4Q0VSL2"/>
<evidence type="ECO:0000256" key="2">
    <source>
        <dbReference type="ARBA" id="ARBA00005051"/>
    </source>
</evidence>
<dbReference type="PROSITE" id="PS00794">
    <property type="entry name" value="HPPK"/>
    <property type="match status" value="1"/>
</dbReference>
<evidence type="ECO:0000256" key="7">
    <source>
        <dbReference type="ARBA" id="ARBA00022840"/>
    </source>
</evidence>
<keyword evidence="7" id="KW-0067">ATP-binding</keyword>
<dbReference type="Gene3D" id="3.30.70.560">
    <property type="entry name" value="7,8-Dihydro-6-hydroxymethylpterin-pyrophosphokinase HPPK"/>
    <property type="match status" value="1"/>
</dbReference>
<dbReference type="Proteomes" id="UP000290649">
    <property type="component" value="Unassembled WGS sequence"/>
</dbReference>
<keyword evidence="11" id="KW-1185">Reference proteome</keyword>
<keyword evidence="4 10" id="KW-0808">Transferase</keyword>
<dbReference type="Pfam" id="PF01288">
    <property type="entry name" value="HPPK"/>
    <property type="match status" value="1"/>
</dbReference>